<reference evidence="9 12" key="3">
    <citation type="submission" date="2016-04" db="EMBL/GenBank/DDBJ databases">
        <title>Complete genome sequence of Thermococcus chitonophagus type strain GC74.</title>
        <authorList>
            <person name="Oger P.M."/>
        </authorList>
    </citation>
    <scope>NUCLEOTIDE SEQUENCE [LARGE SCALE GENOMIC DNA]</scope>
    <source>
        <strain evidence="9 12">GC74</strain>
    </source>
</reference>
<evidence type="ECO:0000256" key="2">
    <source>
        <dbReference type="ARBA" id="ARBA00010566"/>
    </source>
</evidence>
<dbReference type="Proteomes" id="UP000250189">
    <property type="component" value="Chromosome"/>
</dbReference>
<sequence>MVNSGKGLENVYIDQSSICYIDGFGGKLYYRGYSIEELAEMSSFEEVTFLLWYGELPTKKELEEFSKELARSRKLPEELLDLLYRIPKTAHPMGALRTAVSFLGNLNGEPSATPEDVFRKGISVTAKIPVIVATLYRIKNGLDPIEPSTKLSHAANFLYMLHGEKPPKEWEKAMDVALILYAEHEINASTLTVMTVGSTLSDYYSAIVAGIGALKGPLHGGAVEGAIRQFMEIGSPEKVEEWFFNALKEKRRIMGAGHRVYKTYDPRAKVFKKYARLLGDKTLYEIAERLERLVLEHLGKKGVSINVDYWSGIVFHAMGIPIELYTTIFAMGRIAGWTAHLAEYISHNRLIRPRLQYVGEIGKKYVPVEMR</sequence>
<evidence type="ECO:0000313" key="10">
    <source>
        <dbReference type="EMBL" id="CUX77287.1"/>
    </source>
</evidence>
<dbReference type="Gene3D" id="1.10.580.10">
    <property type="entry name" value="Citrate Synthase, domain 1"/>
    <property type="match status" value="1"/>
</dbReference>
<dbReference type="PIRSF" id="PIRSF001369">
    <property type="entry name" value="Citrate_synth"/>
    <property type="match status" value="1"/>
</dbReference>
<keyword evidence="4 6" id="KW-0808">Transferase</keyword>
<evidence type="ECO:0000256" key="4">
    <source>
        <dbReference type="ARBA" id="ARBA00022679"/>
    </source>
</evidence>
<dbReference type="NCBIfam" id="TIGR01800">
    <property type="entry name" value="cit_synth_II"/>
    <property type="match status" value="1"/>
</dbReference>
<evidence type="ECO:0000313" key="9">
    <source>
        <dbReference type="EMBL" id="ASJ16040.1"/>
    </source>
</evidence>
<evidence type="ECO:0000256" key="8">
    <source>
        <dbReference type="RuleBase" id="RU000441"/>
    </source>
</evidence>
<evidence type="ECO:0000256" key="6">
    <source>
        <dbReference type="PIRNR" id="PIRNR001369"/>
    </source>
</evidence>
<evidence type="ECO:0000256" key="1">
    <source>
        <dbReference type="ARBA" id="ARBA00005163"/>
    </source>
</evidence>
<name>A0A160VQX7_9EURY</name>
<protein>
    <recommendedName>
        <fullName evidence="6 8">Citrate synthase</fullName>
        <ecNumber evidence="6">2.3.3.16</ecNumber>
    </recommendedName>
</protein>
<evidence type="ECO:0000256" key="5">
    <source>
        <dbReference type="ARBA" id="ARBA00049288"/>
    </source>
</evidence>
<reference evidence="11" key="1">
    <citation type="submission" date="2016-01" db="EMBL/GenBank/DDBJ databases">
        <authorList>
            <person name="Vorgias C.E."/>
        </authorList>
    </citation>
    <scope>NUCLEOTIDE SEQUENCE [LARGE SCALE GENOMIC DNA]</scope>
</reference>
<keyword evidence="10" id="KW-0012">Acyltransferase</keyword>
<dbReference type="STRING" id="54262.CHITON_0508"/>
<dbReference type="SUPFAM" id="SSF48256">
    <property type="entry name" value="Citrate synthase"/>
    <property type="match status" value="1"/>
</dbReference>
<dbReference type="PROSITE" id="PS00480">
    <property type="entry name" value="CITRATE_SYNTHASE"/>
    <property type="match status" value="1"/>
</dbReference>
<dbReference type="InterPro" id="IPR016142">
    <property type="entry name" value="Citrate_synth-like_lrg_a-sub"/>
</dbReference>
<dbReference type="SMR" id="A0A160VQX7"/>
<feature type="active site" evidence="7">
    <location>
        <position position="258"/>
    </location>
</feature>
<organism evidence="10 11">
    <name type="scientific">Thermococcus chitonophagus</name>
    <dbReference type="NCBI Taxonomy" id="54262"/>
    <lineage>
        <taxon>Archaea</taxon>
        <taxon>Methanobacteriati</taxon>
        <taxon>Methanobacteriota</taxon>
        <taxon>Thermococci</taxon>
        <taxon>Thermococcales</taxon>
        <taxon>Thermococcaceae</taxon>
        <taxon>Thermococcus</taxon>
    </lineage>
</organism>
<dbReference type="Pfam" id="PF00285">
    <property type="entry name" value="Citrate_synt"/>
    <property type="match status" value="1"/>
</dbReference>
<evidence type="ECO:0000256" key="3">
    <source>
        <dbReference type="ARBA" id="ARBA00022532"/>
    </source>
</evidence>
<proteinExistence type="inferred from homology"/>
<feature type="active site" evidence="7">
    <location>
        <position position="308"/>
    </location>
</feature>
<keyword evidence="12" id="KW-1185">Reference proteome</keyword>
<comment type="catalytic activity">
    <reaction evidence="5 6">
        <text>oxaloacetate + acetyl-CoA + H2O = citrate + CoA + H(+)</text>
        <dbReference type="Rhea" id="RHEA:16845"/>
        <dbReference type="ChEBI" id="CHEBI:15377"/>
        <dbReference type="ChEBI" id="CHEBI:15378"/>
        <dbReference type="ChEBI" id="CHEBI:16452"/>
        <dbReference type="ChEBI" id="CHEBI:16947"/>
        <dbReference type="ChEBI" id="CHEBI:57287"/>
        <dbReference type="ChEBI" id="CHEBI:57288"/>
        <dbReference type="EC" id="2.3.3.16"/>
    </reaction>
</comment>
<dbReference type="InterPro" id="IPR002020">
    <property type="entry name" value="Citrate_synthase"/>
</dbReference>
<dbReference type="CDD" id="cd06118">
    <property type="entry name" value="citrate_synt_like_1"/>
    <property type="match status" value="1"/>
</dbReference>
<dbReference type="InterPro" id="IPR024176">
    <property type="entry name" value="Citrate_synthase_bac-typ"/>
</dbReference>
<comment type="pathway">
    <text evidence="1">Carbohydrate metabolism; tricarboxylic acid cycle.</text>
</comment>
<evidence type="ECO:0000313" key="12">
    <source>
        <dbReference type="Proteomes" id="UP000250189"/>
    </source>
</evidence>
<dbReference type="EMBL" id="CP015193">
    <property type="protein sequence ID" value="ASJ16040.1"/>
    <property type="molecule type" value="Genomic_DNA"/>
</dbReference>
<keyword evidence="3" id="KW-0816">Tricarboxylic acid cycle</keyword>
<dbReference type="Gene3D" id="1.10.230.10">
    <property type="entry name" value="Cytochrome P450-Terp, domain 2"/>
    <property type="match status" value="1"/>
</dbReference>
<accession>A0A160VQX7</accession>
<dbReference type="GO" id="GO:0005975">
    <property type="term" value="P:carbohydrate metabolic process"/>
    <property type="evidence" value="ECO:0007669"/>
    <property type="project" value="TreeGrafter"/>
</dbReference>
<dbReference type="InterPro" id="IPR011278">
    <property type="entry name" value="2-MeCitrate/Citrate_synth_II"/>
</dbReference>
<dbReference type="UniPathway" id="UPA00223"/>
<dbReference type="InterPro" id="IPR019810">
    <property type="entry name" value="Citrate_synthase_AS"/>
</dbReference>
<reference evidence="10" key="2">
    <citation type="submission" date="2016-01" db="EMBL/GenBank/DDBJ databases">
        <authorList>
            <person name="Oliw E.H."/>
        </authorList>
    </citation>
    <scope>NUCLEOTIDE SEQUENCE</scope>
    <source>
        <strain evidence="10">1</strain>
    </source>
</reference>
<comment type="similarity">
    <text evidence="2 6 8">Belongs to the citrate synthase family.</text>
</comment>
<dbReference type="PRINTS" id="PR00143">
    <property type="entry name" value="CITRTSNTHASE"/>
</dbReference>
<evidence type="ECO:0000256" key="7">
    <source>
        <dbReference type="PIRSR" id="PIRSR001369-1"/>
    </source>
</evidence>
<dbReference type="GO" id="GO:0036440">
    <property type="term" value="F:citrate synthase activity"/>
    <property type="evidence" value="ECO:0007669"/>
    <property type="project" value="UniProtKB-EC"/>
</dbReference>
<dbReference type="InterPro" id="IPR016143">
    <property type="entry name" value="Citrate_synth-like_sm_a-sub"/>
</dbReference>
<dbReference type="GO" id="GO:0006099">
    <property type="term" value="P:tricarboxylic acid cycle"/>
    <property type="evidence" value="ECO:0007669"/>
    <property type="project" value="UniProtKB-UniPathway"/>
</dbReference>
<dbReference type="EMBL" id="LN999010">
    <property type="protein sequence ID" value="CUX77287.1"/>
    <property type="molecule type" value="Genomic_DNA"/>
</dbReference>
<dbReference type="InterPro" id="IPR036969">
    <property type="entry name" value="Citrate_synthase_sf"/>
</dbReference>
<dbReference type="EC" id="2.3.3.16" evidence="6"/>
<evidence type="ECO:0000313" key="11">
    <source>
        <dbReference type="Proteomes" id="UP000093069"/>
    </source>
</evidence>
<dbReference type="KEGG" id="tch:CHITON_0508"/>
<dbReference type="Proteomes" id="UP000093069">
    <property type="component" value="Chromosome I"/>
</dbReference>
<dbReference type="OrthoDB" id="21302at2157"/>
<gene>
    <name evidence="9" type="ORF">A3L04_02570</name>
    <name evidence="10" type="ORF">CHITON_0508</name>
</gene>
<dbReference type="PANTHER" id="PTHR11739:SF4">
    <property type="entry name" value="CITRATE SYNTHASE, PEROXISOMAL"/>
    <property type="match status" value="1"/>
</dbReference>
<dbReference type="AlphaFoldDB" id="A0A160VQX7"/>
<dbReference type="GO" id="GO:0005829">
    <property type="term" value="C:cytosol"/>
    <property type="evidence" value="ECO:0007669"/>
    <property type="project" value="TreeGrafter"/>
</dbReference>
<dbReference type="PANTHER" id="PTHR11739">
    <property type="entry name" value="CITRATE SYNTHASE"/>
    <property type="match status" value="1"/>
</dbReference>